<evidence type="ECO:0000256" key="1">
    <source>
        <dbReference type="SAM" id="SignalP"/>
    </source>
</evidence>
<keyword evidence="4" id="KW-1185">Reference proteome</keyword>
<accession>A0A9X2FA85</accession>
<dbReference type="EMBL" id="JAMXLR010000039">
    <property type="protein sequence ID" value="MCO6044814.1"/>
    <property type="molecule type" value="Genomic_DNA"/>
</dbReference>
<gene>
    <name evidence="3" type="ORF">NG895_12955</name>
</gene>
<evidence type="ECO:0000259" key="2">
    <source>
        <dbReference type="Pfam" id="PF07589"/>
    </source>
</evidence>
<dbReference type="InterPro" id="IPR013424">
    <property type="entry name" value="Ice-binding_C"/>
</dbReference>
<dbReference type="AlphaFoldDB" id="A0A9X2FA85"/>
<feature type="chain" id="PRO_5040820654" evidence="1">
    <location>
        <begin position="26"/>
        <end position="213"/>
    </location>
</feature>
<comment type="caution">
    <text evidence="3">The sequence shown here is derived from an EMBL/GenBank/DDBJ whole genome shotgun (WGS) entry which is preliminary data.</text>
</comment>
<name>A0A9X2FA85_9BACT</name>
<feature type="signal peptide" evidence="1">
    <location>
        <begin position="1"/>
        <end position="25"/>
    </location>
</feature>
<dbReference type="NCBIfam" id="TIGR02595">
    <property type="entry name" value="PEP_CTERM"/>
    <property type="match status" value="1"/>
</dbReference>
<protein>
    <submittedName>
        <fullName evidence="3">PEP-CTERM sorting domain-containing protein</fullName>
    </submittedName>
</protein>
<dbReference type="Proteomes" id="UP001155241">
    <property type="component" value="Unassembled WGS sequence"/>
</dbReference>
<evidence type="ECO:0000313" key="4">
    <source>
        <dbReference type="Proteomes" id="UP001155241"/>
    </source>
</evidence>
<sequence length="213" mass="22438">MTINRCWRSTATVALLVFAAASASAQTTLFTTVEDFTDWENSTTQDSVDLDGSSTNGLAGGGVAGTAGSLALLPSSNYNFHFSPGQQGNAELVSALGIGGEFVFEHDFPTPLQAGSYFQLGVGLNYNDHFDQLFGATVDNMDGTYTTTVPYTFDGIPADGGYLQIGIIYNAELSGVAVTVDNIRVQNTVPEPATMGSVLLGLVVMGLGWRKTR</sequence>
<feature type="domain" description="Ice-binding protein C-terminal" evidence="2">
    <location>
        <begin position="188"/>
        <end position="211"/>
    </location>
</feature>
<evidence type="ECO:0000313" key="3">
    <source>
        <dbReference type="EMBL" id="MCO6044814.1"/>
    </source>
</evidence>
<dbReference type="Pfam" id="PF07589">
    <property type="entry name" value="PEP-CTERM"/>
    <property type="match status" value="1"/>
</dbReference>
<organism evidence="3 4">
    <name type="scientific">Aeoliella straminimaris</name>
    <dbReference type="NCBI Taxonomy" id="2954799"/>
    <lineage>
        <taxon>Bacteria</taxon>
        <taxon>Pseudomonadati</taxon>
        <taxon>Planctomycetota</taxon>
        <taxon>Planctomycetia</taxon>
        <taxon>Pirellulales</taxon>
        <taxon>Lacipirellulaceae</taxon>
        <taxon>Aeoliella</taxon>
    </lineage>
</organism>
<proteinExistence type="predicted"/>
<reference evidence="3" key="1">
    <citation type="submission" date="2022-06" db="EMBL/GenBank/DDBJ databases">
        <title>Aeoliella straminimaris, a novel planctomycete from sediments.</title>
        <authorList>
            <person name="Vitorino I.R."/>
            <person name="Lage O.M."/>
        </authorList>
    </citation>
    <scope>NUCLEOTIDE SEQUENCE</scope>
    <source>
        <strain evidence="3">ICT_H6.2</strain>
    </source>
</reference>
<dbReference type="RefSeq" id="WP_252852929.1">
    <property type="nucleotide sequence ID" value="NZ_JAMXLR010000039.1"/>
</dbReference>
<keyword evidence="1" id="KW-0732">Signal</keyword>